<dbReference type="EMBL" id="LBMM01018863">
    <property type="protein sequence ID" value="KMQ83676.1"/>
    <property type="molecule type" value="Genomic_DNA"/>
</dbReference>
<proteinExistence type="predicted"/>
<comment type="caution">
    <text evidence="1">The sequence shown here is derived from an EMBL/GenBank/DDBJ whole genome shotgun (WGS) entry which is preliminary data.</text>
</comment>
<name>A0A0J7K0J6_LASNI</name>
<evidence type="ECO:0000313" key="1">
    <source>
        <dbReference type="EMBL" id="KMQ83676.1"/>
    </source>
</evidence>
<keyword evidence="2" id="KW-1185">Reference proteome</keyword>
<dbReference type="AlphaFoldDB" id="A0A0J7K0J6"/>
<dbReference type="STRING" id="67767.A0A0J7K0J6"/>
<organism evidence="1 2">
    <name type="scientific">Lasius niger</name>
    <name type="common">Black garden ant</name>
    <dbReference type="NCBI Taxonomy" id="67767"/>
    <lineage>
        <taxon>Eukaryota</taxon>
        <taxon>Metazoa</taxon>
        <taxon>Ecdysozoa</taxon>
        <taxon>Arthropoda</taxon>
        <taxon>Hexapoda</taxon>
        <taxon>Insecta</taxon>
        <taxon>Pterygota</taxon>
        <taxon>Neoptera</taxon>
        <taxon>Endopterygota</taxon>
        <taxon>Hymenoptera</taxon>
        <taxon>Apocrita</taxon>
        <taxon>Aculeata</taxon>
        <taxon>Formicoidea</taxon>
        <taxon>Formicidae</taxon>
        <taxon>Formicinae</taxon>
        <taxon>Lasius</taxon>
        <taxon>Lasius</taxon>
    </lineage>
</organism>
<gene>
    <name evidence="1" type="ORF">RF55_19374</name>
</gene>
<dbReference type="OrthoDB" id="430476at2759"/>
<protein>
    <submittedName>
        <fullName evidence="1">Integrase core domain protein</fullName>
    </submittedName>
</protein>
<dbReference type="Proteomes" id="UP000036403">
    <property type="component" value="Unassembled WGS sequence"/>
</dbReference>
<reference evidence="1 2" key="1">
    <citation type="submission" date="2015-04" db="EMBL/GenBank/DDBJ databases">
        <title>Lasius niger genome sequencing.</title>
        <authorList>
            <person name="Konorov E.A."/>
            <person name="Nikitin M.A."/>
            <person name="Kirill M.V."/>
            <person name="Chang P."/>
        </authorList>
    </citation>
    <scope>NUCLEOTIDE SEQUENCE [LARGE SCALE GENOMIC DNA]</scope>
    <source>
        <tissue evidence="1">Whole</tissue>
    </source>
</reference>
<sequence length="224" mass="25310">MESDEWLDAMADEMVSIIKNDTWCLVDRTEEMDIIGSRMVLRNKFGADAARHNYTVNQLDVATDYLNGELEEIIYIRPPKGLEEILGFLVKNNRYGVDIRNKAQLMLQQIKEVKNMGVANFCLGMEFKRCQGKISINQGRYVLELLERFGMTNAKPVSTPLVNGVALSEPDGKQSEEDAKLPFRELVGALNYLAMGTRPDISFAVSYLGQLFWQRSLDSSEEGA</sequence>
<accession>A0A0J7K0J6</accession>
<evidence type="ECO:0000313" key="2">
    <source>
        <dbReference type="Proteomes" id="UP000036403"/>
    </source>
</evidence>
<dbReference type="PaxDb" id="67767-A0A0J7K0J6"/>